<reference evidence="1 2" key="1">
    <citation type="submission" date="2020-05" db="EMBL/GenBank/DDBJ databases">
        <authorList>
            <person name="Niu N."/>
        </authorList>
    </citation>
    <scope>NUCLEOTIDE SEQUENCE [LARGE SCALE GENOMIC DNA]</scope>
    <source>
        <strain evidence="1 2">3340-03</strain>
    </source>
</reference>
<name>A0A849P0U3_9BURK</name>
<accession>A0A849P0U3</accession>
<dbReference type="EMBL" id="JABGBN010000002">
    <property type="protein sequence ID" value="NOL51359.1"/>
    <property type="molecule type" value="Genomic_DNA"/>
</dbReference>
<evidence type="ECO:0000313" key="1">
    <source>
        <dbReference type="EMBL" id="NOL51359.1"/>
    </source>
</evidence>
<dbReference type="Proteomes" id="UP000537862">
    <property type="component" value="Unassembled WGS sequence"/>
</dbReference>
<sequence length="228" mass="25985">MSSVFSMPEAMTKPLVNSGPALLEKLGIQQVALLSDGHYFGLPQTVWGFTAQQGFKQLLQQLEKNPQPFQQIEVWGGQFLLSGERESQQVVLWIKRHAENQFSGTLTLWGIQQDKSTSGHENISSIVAPTVSGLSQLPIDAQVLLDMSTEQPNKARQWIYLLPFTIDEAQRWLSQLLNHQHWRELSAESGLQVWQRQHEQLQYRLEDIEGNTALYVVKKHIKKSLVSK</sequence>
<evidence type="ECO:0000313" key="2">
    <source>
        <dbReference type="Proteomes" id="UP000537862"/>
    </source>
</evidence>
<proteinExistence type="predicted"/>
<dbReference type="RefSeq" id="WP_171680043.1">
    <property type="nucleotide sequence ID" value="NZ_JABGBN010000002.1"/>
</dbReference>
<keyword evidence="2" id="KW-1185">Reference proteome</keyword>
<protein>
    <submittedName>
        <fullName evidence="1">Uncharacterized protein</fullName>
    </submittedName>
</protein>
<comment type="caution">
    <text evidence="1">The sequence shown here is derived from an EMBL/GenBank/DDBJ whole genome shotgun (WGS) entry which is preliminary data.</text>
</comment>
<dbReference type="AlphaFoldDB" id="A0A849P0U3"/>
<organism evidence="1 2">
    <name type="scientific">Pelistega suis</name>
    <dbReference type="NCBI Taxonomy" id="1631957"/>
    <lineage>
        <taxon>Bacteria</taxon>
        <taxon>Pseudomonadati</taxon>
        <taxon>Pseudomonadota</taxon>
        <taxon>Betaproteobacteria</taxon>
        <taxon>Burkholderiales</taxon>
        <taxon>Alcaligenaceae</taxon>
        <taxon>Pelistega</taxon>
    </lineage>
</organism>
<gene>
    <name evidence="1" type="ORF">HKX39_04105</name>
</gene>